<reference evidence="1" key="1">
    <citation type="submission" date="2021-06" db="EMBL/GenBank/DDBJ databases">
        <authorList>
            <person name="Kallberg Y."/>
            <person name="Tangrot J."/>
            <person name="Rosling A."/>
        </authorList>
    </citation>
    <scope>NUCLEOTIDE SEQUENCE</scope>
    <source>
        <strain evidence="1">CL356</strain>
    </source>
</reference>
<feature type="non-terminal residue" evidence="1">
    <location>
        <position position="503"/>
    </location>
</feature>
<name>A0ACA9PIV7_9GLOM</name>
<feature type="non-terminal residue" evidence="1">
    <location>
        <position position="1"/>
    </location>
</feature>
<keyword evidence="2" id="KW-1185">Reference proteome</keyword>
<comment type="caution">
    <text evidence="1">The sequence shown here is derived from an EMBL/GenBank/DDBJ whole genome shotgun (WGS) entry which is preliminary data.</text>
</comment>
<evidence type="ECO:0000313" key="1">
    <source>
        <dbReference type="EMBL" id="CAG8712713.1"/>
    </source>
</evidence>
<evidence type="ECO:0000313" key="2">
    <source>
        <dbReference type="Proteomes" id="UP000789525"/>
    </source>
</evidence>
<dbReference type="EMBL" id="CAJVPT010035874">
    <property type="protein sequence ID" value="CAG8712713.1"/>
    <property type="molecule type" value="Genomic_DNA"/>
</dbReference>
<dbReference type="Proteomes" id="UP000789525">
    <property type="component" value="Unassembled WGS sequence"/>
</dbReference>
<proteinExistence type="predicted"/>
<organism evidence="1 2">
    <name type="scientific">Acaulospora colombiana</name>
    <dbReference type="NCBI Taxonomy" id="27376"/>
    <lineage>
        <taxon>Eukaryota</taxon>
        <taxon>Fungi</taxon>
        <taxon>Fungi incertae sedis</taxon>
        <taxon>Mucoromycota</taxon>
        <taxon>Glomeromycotina</taxon>
        <taxon>Glomeromycetes</taxon>
        <taxon>Diversisporales</taxon>
        <taxon>Acaulosporaceae</taxon>
        <taxon>Acaulospora</taxon>
    </lineage>
</organism>
<accession>A0ACA9PIV7</accession>
<gene>
    <name evidence="1" type="ORF">ACOLOM_LOCUS10751</name>
</gene>
<sequence>QYGGPIPGHSVWSYPGSTNPQHRRVPLVDFFPTNAVLSSNPPLPRHEDALANFLAALFAIQLFRDDVPPDFNLNFQGIGTAFLAMYQVFSSENWTDILWETSNAEFPFKQQNFEVAEEQKRAEQVNAFIRRAEPTATTINWIDRFNPYRRMKPKPKAINVDALPDNLVLPIKKSVTQASVRGISDTAIIQGPLGTMRRLMGMDPTFEVVPLSTLNRTRPKSEARDTMELDDTERHLEAINAVNHDTTAEDNRNALLEDRAQKADFISEHPSYDTTLWIFTQSNPIRQVCQRLVPPSNGDHAERIYGLPPSPWLEFGFRAIVLVTIIAGIIIAGIAGPMYRRTYFRINGTQTVAWFDLAEAVFGFLLVVEFFIKIIADGFIFTPNAYLLNIWNFLDLAILIAILINVMTSLIILGGLTRGTRALKAFRALRLITLIGWMRETFHSVIIAGARRIIDAAVLVWGLNIFSGKMFACNDDSALGKDDCQFEYMASPVDKSLTFLAPR</sequence>
<protein>
    <submittedName>
        <fullName evidence="1">461_t:CDS:1</fullName>
    </submittedName>
</protein>